<feature type="compositionally biased region" description="Pro residues" evidence="8">
    <location>
        <begin position="714"/>
        <end position="737"/>
    </location>
</feature>
<dbReference type="PANTHER" id="PTHR43289">
    <property type="entry name" value="MITOGEN-ACTIVATED PROTEIN KINASE KINASE KINASE 20-RELATED"/>
    <property type="match status" value="1"/>
</dbReference>
<dbReference type="Pfam" id="PF00069">
    <property type="entry name" value="Pkinase"/>
    <property type="match status" value="1"/>
</dbReference>
<feature type="binding site" evidence="7">
    <location>
        <position position="399"/>
    </location>
    <ligand>
        <name>ATP</name>
        <dbReference type="ChEBI" id="CHEBI:30616"/>
    </ligand>
</feature>
<feature type="compositionally biased region" description="Polar residues" evidence="8">
    <location>
        <begin position="284"/>
        <end position="298"/>
    </location>
</feature>
<dbReference type="Gene3D" id="3.30.200.20">
    <property type="entry name" value="Phosphorylase Kinase, domain 1"/>
    <property type="match status" value="1"/>
</dbReference>
<evidence type="ECO:0000256" key="7">
    <source>
        <dbReference type="PROSITE-ProRule" id="PRU10141"/>
    </source>
</evidence>
<feature type="region of interest" description="Disordered" evidence="8">
    <location>
        <begin position="208"/>
        <end position="337"/>
    </location>
</feature>
<keyword evidence="9" id="KW-0812">Transmembrane</keyword>
<name>A0ABT1JBV9_ACTCY</name>
<dbReference type="RefSeq" id="WP_051313944.1">
    <property type="nucleotide sequence ID" value="NZ_AUBJ02000001.1"/>
</dbReference>
<dbReference type="SMART" id="SM00220">
    <property type="entry name" value="S_TKc"/>
    <property type="match status" value="1"/>
</dbReference>
<dbReference type="InterPro" id="IPR017441">
    <property type="entry name" value="Protein_kinase_ATP_BS"/>
</dbReference>
<keyword evidence="6 7" id="KW-0067">ATP-binding</keyword>
<evidence type="ECO:0000256" key="2">
    <source>
        <dbReference type="ARBA" id="ARBA00022527"/>
    </source>
</evidence>
<evidence type="ECO:0000256" key="4">
    <source>
        <dbReference type="ARBA" id="ARBA00022741"/>
    </source>
</evidence>
<dbReference type="EMBL" id="AUBJ02000001">
    <property type="protein sequence ID" value="MCP2329985.1"/>
    <property type="molecule type" value="Genomic_DNA"/>
</dbReference>
<evidence type="ECO:0000259" key="10">
    <source>
        <dbReference type="PROSITE" id="PS50011"/>
    </source>
</evidence>
<dbReference type="PROSITE" id="PS00107">
    <property type="entry name" value="PROTEIN_KINASE_ATP"/>
    <property type="match status" value="1"/>
</dbReference>
<accession>A0ABT1JBV9</accession>
<feature type="compositionally biased region" description="Basic and acidic residues" evidence="8">
    <location>
        <begin position="645"/>
        <end position="659"/>
    </location>
</feature>
<keyword evidence="3" id="KW-0808">Transferase</keyword>
<evidence type="ECO:0000313" key="12">
    <source>
        <dbReference type="Proteomes" id="UP000791080"/>
    </source>
</evidence>
<dbReference type="CDD" id="cd14014">
    <property type="entry name" value="STKc_PknB_like"/>
    <property type="match status" value="1"/>
</dbReference>
<dbReference type="PROSITE" id="PS00108">
    <property type="entry name" value="PROTEIN_KINASE_ST"/>
    <property type="match status" value="1"/>
</dbReference>
<evidence type="ECO:0000256" key="1">
    <source>
        <dbReference type="ARBA" id="ARBA00012513"/>
    </source>
</evidence>
<evidence type="ECO:0000256" key="9">
    <source>
        <dbReference type="SAM" id="Phobius"/>
    </source>
</evidence>
<keyword evidence="12" id="KW-1185">Reference proteome</keyword>
<evidence type="ECO:0000256" key="5">
    <source>
        <dbReference type="ARBA" id="ARBA00022777"/>
    </source>
</evidence>
<feature type="transmembrane region" description="Helical" evidence="9">
    <location>
        <begin position="28"/>
        <end position="53"/>
    </location>
</feature>
<evidence type="ECO:0000256" key="8">
    <source>
        <dbReference type="SAM" id="MobiDB-lite"/>
    </source>
</evidence>
<sequence length="755" mass="80488">MDSVIDVGSGFLDWLYGMFGVNLLPGDWVWSAMITGVGMSLLVTAGAAFVALLRKGIGNRYTAPVVLVLVTVGVGTSFLLPYVLATSNVRLVHPASSSFFGLSGTVSEEVFGPDQALWTRALAILVLVLLPLLLLGLVAWQGRLAARRGPAWPGRMFWMPFLLLVLLLGGEPAGVVASLWIGSLPAAVAGVIVVALLGSPPRAVIERSERSRDWDHDRDGVRDRRDLDPDDRYAAQALAGREAEEARQIQARQQELDQRERAQQLRQRELDQREREVRLAAMNPQPSQSSQYPATQVDSRAAEGSGTGEQPAPERASGSSELANTPGPLPFPVAGAVAATPGAGDTAQATEVAPALFGAGHGASRSQGRFQRIRQLGKGGFGSVWLAMDTSLNRMVAVKIAHAPDAEGEERMIREARALAAVRHPNCVRIYDIVNDLGDGSDGLALVMEYLEGDALSDVVRENTLDDVAAARLWASMAEALGAAHEKGLLHRDIKPANILVDQAGVAHLIDFGIARSSGDSSLTATGMMVGTPDYIAPEVARGGDATPASDAWQLAATVSYALTANPPRGYRENAMASLMAAAHDPELVHLPEHSVHRQLLLAALDQDPARRPPLPVIVRELGGWLGRAGLSNEGPVTRRITPNDPDRTQVHRPGHTEAGRAPASGQHPPFPPPGGQHQSGNQPPPPQQPPGQQPPGQQPPGQPPFPGQQQSRPFPPPGHRQPPPTRHQPPPPPPGQQPGRGGTRRMNLDDENWG</sequence>
<feature type="domain" description="Protein kinase" evidence="10">
    <location>
        <begin position="370"/>
        <end position="626"/>
    </location>
</feature>
<reference evidence="11 12" key="2">
    <citation type="submission" date="2022-06" db="EMBL/GenBank/DDBJ databases">
        <title>Genomic Encyclopedia of Type Strains, Phase I: the one thousand microbial genomes (KMG-I) project.</title>
        <authorList>
            <person name="Kyrpides N."/>
        </authorList>
    </citation>
    <scope>NUCLEOTIDE SEQUENCE [LARGE SCALE GENOMIC DNA]</scope>
    <source>
        <strain evidence="11 12">DSM 43889</strain>
    </source>
</reference>
<evidence type="ECO:0000313" key="11">
    <source>
        <dbReference type="EMBL" id="MCP2329985.1"/>
    </source>
</evidence>
<reference evidence="11 12" key="1">
    <citation type="submission" date="2013-07" db="EMBL/GenBank/DDBJ databases">
        <authorList>
            <consortium name="DOE Joint Genome Institute"/>
            <person name="Reeve W."/>
            <person name="Huntemann M."/>
            <person name="Han J."/>
            <person name="Chen A."/>
            <person name="Kyrpides N."/>
            <person name="Mavromatis K."/>
            <person name="Markowitz V."/>
            <person name="Palaniappan K."/>
            <person name="Ivanova N."/>
            <person name="Schaumberg A."/>
            <person name="Pati A."/>
            <person name="Liolios K."/>
            <person name="Nordberg H.P."/>
            <person name="Cantor M.N."/>
            <person name="Hua S.X."/>
            <person name="Woyke T."/>
        </authorList>
    </citation>
    <scope>NUCLEOTIDE SEQUENCE [LARGE SCALE GENOMIC DNA]</scope>
    <source>
        <strain evidence="11 12">DSM 43889</strain>
    </source>
</reference>
<keyword evidence="9" id="KW-1133">Transmembrane helix</keyword>
<feature type="transmembrane region" description="Helical" evidence="9">
    <location>
        <begin position="65"/>
        <end position="84"/>
    </location>
</feature>
<keyword evidence="9" id="KW-0472">Membrane</keyword>
<keyword evidence="2 11" id="KW-0723">Serine/threonine-protein kinase</keyword>
<proteinExistence type="predicted"/>
<dbReference type="Gene3D" id="1.10.510.10">
    <property type="entry name" value="Transferase(Phosphotransferase) domain 1"/>
    <property type="match status" value="1"/>
</dbReference>
<dbReference type="SUPFAM" id="SSF56112">
    <property type="entry name" value="Protein kinase-like (PK-like)"/>
    <property type="match status" value="1"/>
</dbReference>
<evidence type="ECO:0000256" key="6">
    <source>
        <dbReference type="ARBA" id="ARBA00022840"/>
    </source>
</evidence>
<comment type="caution">
    <text evidence="11">The sequence shown here is derived from an EMBL/GenBank/DDBJ whole genome shotgun (WGS) entry which is preliminary data.</text>
</comment>
<gene>
    <name evidence="11" type="ORF">G443_000255</name>
</gene>
<dbReference type="GO" id="GO:0004674">
    <property type="term" value="F:protein serine/threonine kinase activity"/>
    <property type="evidence" value="ECO:0007669"/>
    <property type="project" value="UniProtKB-KW"/>
</dbReference>
<dbReference type="EC" id="2.7.11.1" evidence="1"/>
<feature type="region of interest" description="Disordered" evidence="8">
    <location>
        <begin position="627"/>
        <end position="755"/>
    </location>
</feature>
<feature type="transmembrane region" description="Helical" evidence="9">
    <location>
        <begin position="117"/>
        <end position="140"/>
    </location>
</feature>
<evidence type="ECO:0000256" key="3">
    <source>
        <dbReference type="ARBA" id="ARBA00022679"/>
    </source>
</evidence>
<dbReference type="InterPro" id="IPR011009">
    <property type="entry name" value="Kinase-like_dom_sf"/>
</dbReference>
<dbReference type="InterPro" id="IPR008271">
    <property type="entry name" value="Ser/Thr_kinase_AS"/>
</dbReference>
<dbReference type="PROSITE" id="PS50011">
    <property type="entry name" value="PROTEIN_KINASE_DOM"/>
    <property type="match status" value="1"/>
</dbReference>
<keyword evidence="5 11" id="KW-0418">Kinase</keyword>
<dbReference type="Proteomes" id="UP000791080">
    <property type="component" value="Unassembled WGS sequence"/>
</dbReference>
<protein>
    <recommendedName>
        <fullName evidence="1">non-specific serine/threonine protein kinase</fullName>
        <ecNumber evidence="1">2.7.11.1</ecNumber>
    </recommendedName>
</protein>
<dbReference type="PANTHER" id="PTHR43289:SF6">
    <property type="entry name" value="SERINE_THREONINE-PROTEIN KINASE NEKL-3"/>
    <property type="match status" value="1"/>
</dbReference>
<feature type="compositionally biased region" description="Basic and acidic residues" evidence="8">
    <location>
        <begin position="254"/>
        <end position="278"/>
    </location>
</feature>
<organism evidence="11 12">
    <name type="scientific">Actinoalloteichus caeruleus DSM 43889</name>
    <dbReference type="NCBI Taxonomy" id="1120930"/>
    <lineage>
        <taxon>Bacteria</taxon>
        <taxon>Bacillati</taxon>
        <taxon>Actinomycetota</taxon>
        <taxon>Actinomycetes</taxon>
        <taxon>Pseudonocardiales</taxon>
        <taxon>Pseudonocardiaceae</taxon>
        <taxon>Actinoalloteichus</taxon>
        <taxon>Actinoalloteichus cyanogriseus</taxon>
    </lineage>
</organism>
<keyword evidence="4 7" id="KW-0547">Nucleotide-binding</keyword>
<feature type="compositionally biased region" description="Basic and acidic residues" evidence="8">
    <location>
        <begin position="208"/>
        <end position="233"/>
    </location>
</feature>
<dbReference type="InterPro" id="IPR000719">
    <property type="entry name" value="Prot_kinase_dom"/>
</dbReference>
<feature type="compositionally biased region" description="Pro residues" evidence="8">
    <location>
        <begin position="683"/>
        <end position="707"/>
    </location>
</feature>